<dbReference type="SMART" id="SM00042">
    <property type="entry name" value="CUB"/>
    <property type="match status" value="1"/>
</dbReference>
<feature type="compositionally biased region" description="Polar residues" evidence="3">
    <location>
        <begin position="442"/>
        <end position="454"/>
    </location>
</feature>
<sequence>MVKWAIATLEWIYYDTEDYRNSDSRVWPYPYDVGIKHPTIYYCYYRGCNKTMSGVNGTFHSPNYPNNYPDGQYCSWRVTVSPGQKIHLMFTDFRLQSENNTDALYVFDAQNDTGELLGAFYGEHPPPMNGIKSSSNHMFIIFKSDDTDSSFYTGFNATYNAVQKSAVTTFAMTAKPTQDVPSTTAINLLPSPSRTTSDMRLTATTVGSTREIGTKERRQASQGKAGLKVVAVVVPLVALLFLAVSLVVGFFFCKRRRTKRQGKGTPKEVVFSRSNSEGPRSVENPYYNSDMVIVNTACSSDDNGLYTNVREDRRIDKGTCKRHESEKPFSSESEVYSNVAKDHLSDKKTCELRKIAENELYTNVEEDRRIDEETCKQPERESPRPCESEVYSNVMAEHKDNKNRHCQEKLAENELYTEVEEDERINKETHNKEESENPLYESATSEVEFNPIYT</sequence>
<evidence type="ECO:0000313" key="7">
    <source>
        <dbReference type="Proteomes" id="UP001159405"/>
    </source>
</evidence>
<keyword evidence="4" id="KW-0472">Membrane</keyword>
<dbReference type="PANTHER" id="PTHR46908:SF8">
    <property type="entry name" value="C-TYPE LECTIN DOMAIN-CONTAINING PROTEIN"/>
    <property type="match status" value="1"/>
</dbReference>
<keyword evidence="4" id="KW-1133">Transmembrane helix</keyword>
<gene>
    <name evidence="6" type="ORF">PLOB_00012142</name>
</gene>
<keyword evidence="7" id="KW-1185">Reference proteome</keyword>
<evidence type="ECO:0000313" key="6">
    <source>
        <dbReference type="EMBL" id="CAH3171797.1"/>
    </source>
</evidence>
<feature type="region of interest" description="Disordered" evidence="3">
    <location>
        <begin position="397"/>
        <end position="454"/>
    </location>
</feature>
<dbReference type="SUPFAM" id="SSF49854">
    <property type="entry name" value="Spermadhesin, CUB domain"/>
    <property type="match status" value="1"/>
</dbReference>
<accession>A0ABN8QXQ3</accession>
<evidence type="ECO:0000259" key="5">
    <source>
        <dbReference type="PROSITE" id="PS01180"/>
    </source>
</evidence>
<protein>
    <recommendedName>
        <fullName evidence="5">CUB domain-containing protein</fullName>
    </recommendedName>
</protein>
<dbReference type="InterPro" id="IPR035914">
    <property type="entry name" value="Sperma_CUB_dom_sf"/>
</dbReference>
<keyword evidence="4" id="KW-0812">Transmembrane</keyword>
<dbReference type="Gene3D" id="2.60.120.290">
    <property type="entry name" value="Spermadhesin, CUB domain"/>
    <property type="match status" value="1"/>
</dbReference>
<dbReference type="Pfam" id="PF00431">
    <property type="entry name" value="CUB"/>
    <property type="match status" value="1"/>
</dbReference>
<evidence type="ECO:0000256" key="4">
    <source>
        <dbReference type="SAM" id="Phobius"/>
    </source>
</evidence>
<dbReference type="EMBL" id="CALNXK010000167">
    <property type="protein sequence ID" value="CAH3171797.1"/>
    <property type="molecule type" value="Genomic_DNA"/>
</dbReference>
<dbReference type="Proteomes" id="UP001159405">
    <property type="component" value="Unassembled WGS sequence"/>
</dbReference>
<reference evidence="6 7" key="1">
    <citation type="submission" date="2022-05" db="EMBL/GenBank/DDBJ databases">
        <authorList>
            <consortium name="Genoscope - CEA"/>
            <person name="William W."/>
        </authorList>
    </citation>
    <scope>NUCLEOTIDE SEQUENCE [LARGE SCALE GENOMIC DNA]</scope>
</reference>
<dbReference type="InterPro" id="IPR052129">
    <property type="entry name" value="Spermadhesin-Link_domain"/>
</dbReference>
<feature type="compositionally biased region" description="Basic and acidic residues" evidence="3">
    <location>
        <begin position="397"/>
        <end position="412"/>
    </location>
</feature>
<comment type="caution">
    <text evidence="2">Lacks conserved residue(s) required for the propagation of feature annotation.</text>
</comment>
<comment type="caution">
    <text evidence="6">The sequence shown here is derived from an EMBL/GenBank/DDBJ whole genome shotgun (WGS) entry which is preliminary data.</text>
</comment>
<dbReference type="InterPro" id="IPR000859">
    <property type="entry name" value="CUB_dom"/>
</dbReference>
<feature type="transmembrane region" description="Helical" evidence="4">
    <location>
        <begin position="229"/>
        <end position="253"/>
    </location>
</feature>
<feature type="region of interest" description="Disordered" evidence="3">
    <location>
        <begin position="263"/>
        <end position="283"/>
    </location>
</feature>
<dbReference type="PANTHER" id="PTHR46908">
    <property type="entry name" value="CUBILIN-LIKE PROTEIN"/>
    <property type="match status" value="1"/>
</dbReference>
<dbReference type="CDD" id="cd00041">
    <property type="entry name" value="CUB"/>
    <property type="match status" value="1"/>
</dbReference>
<keyword evidence="1" id="KW-1015">Disulfide bond</keyword>
<evidence type="ECO:0000256" key="2">
    <source>
        <dbReference type="PROSITE-ProRule" id="PRU00059"/>
    </source>
</evidence>
<dbReference type="PROSITE" id="PS01180">
    <property type="entry name" value="CUB"/>
    <property type="match status" value="1"/>
</dbReference>
<evidence type="ECO:0000256" key="3">
    <source>
        <dbReference type="SAM" id="MobiDB-lite"/>
    </source>
</evidence>
<feature type="domain" description="CUB" evidence="5">
    <location>
        <begin position="48"/>
        <end position="162"/>
    </location>
</feature>
<proteinExistence type="predicted"/>
<organism evidence="6 7">
    <name type="scientific">Porites lobata</name>
    <dbReference type="NCBI Taxonomy" id="104759"/>
    <lineage>
        <taxon>Eukaryota</taxon>
        <taxon>Metazoa</taxon>
        <taxon>Cnidaria</taxon>
        <taxon>Anthozoa</taxon>
        <taxon>Hexacorallia</taxon>
        <taxon>Scleractinia</taxon>
        <taxon>Fungiina</taxon>
        <taxon>Poritidae</taxon>
        <taxon>Porites</taxon>
    </lineage>
</organism>
<evidence type="ECO:0000256" key="1">
    <source>
        <dbReference type="ARBA" id="ARBA00023157"/>
    </source>
</evidence>
<feature type="compositionally biased region" description="Basic and acidic residues" evidence="3">
    <location>
        <begin position="424"/>
        <end position="435"/>
    </location>
</feature>
<name>A0ABN8QXQ3_9CNID</name>